<organism evidence="1 2">
    <name type="scientific">Blastopirellula marina</name>
    <dbReference type="NCBI Taxonomy" id="124"/>
    <lineage>
        <taxon>Bacteria</taxon>
        <taxon>Pseudomonadati</taxon>
        <taxon>Planctomycetota</taxon>
        <taxon>Planctomycetia</taxon>
        <taxon>Pirellulales</taxon>
        <taxon>Pirellulaceae</taxon>
        <taxon>Blastopirellula</taxon>
    </lineage>
</organism>
<sequence length="125" mass="13778">MIEFIEGPAAGTHLCLRRTPLLLRVVIDRASGQVDALDQLEDVPRLGESIHVYRREGEPLRGMIDSGKGGYTGPFVAATYLYFPWQPADEVARDNQRWQKWAITADEVSAKAEKPASGPQNTPSG</sequence>
<proteinExistence type="predicted"/>
<reference evidence="1 2" key="1">
    <citation type="submission" date="2018-02" db="EMBL/GenBank/DDBJ databases">
        <title>Comparative genomes isolates from brazilian mangrove.</title>
        <authorList>
            <person name="Araujo J.E."/>
            <person name="Taketani R.G."/>
            <person name="Silva M.C.P."/>
            <person name="Loureco M.V."/>
            <person name="Andreote F.D."/>
        </authorList>
    </citation>
    <scope>NUCLEOTIDE SEQUENCE [LARGE SCALE GENOMIC DNA]</scope>
    <source>
        <strain evidence="1 2">HEX-2 MGV</strain>
    </source>
</reference>
<dbReference type="Proteomes" id="UP000240009">
    <property type="component" value="Unassembled WGS sequence"/>
</dbReference>
<evidence type="ECO:0000313" key="2">
    <source>
        <dbReference type="Proteomes" id="UP000240009"/>
    </source>
</evidence>
<protein>
    <submittedName>
        <fullName evidence="1">Uncharacterized protein</fullName>
    </submittedName>
</protein>
<comment type="caution">
    <text evidence="1">The sequence shown here is derived from an EMBL/GenBank/DDBJ whole genome shotgun (WGS) entry which is preliminary data.</text>
</comment>
<dbReference type="RefSeq" id="WP_105350786.1">
    <property type="nucleotide sequence ID" value="NZ_PUIA01000016.1"/>
</dbReference>
<accession>A0A2S8G4I3</accession>
<name>A0A2S8G4I3_9BACT</name>
<gene>
    <name evidence="1" type="ORF">C5Y96_05770</name>
</gene>
<evidence type="ECO:0000313" key="1">
    <source>
        <dbReference type="EMBL" id="PQO39362.1"/>
    </source>
</evidence>
<dbReference type="AlphaFoldDB" id="A0A2S8G4I3"/>
<dbReference type="EMBL" id="PUIA01000016">
    <property type="protein sequence ID" value="PQO39362.1"/>
    <property type="molecule type" value="Genomic_DNA"/>
</dbReference>